<reference evidence="1 2" key="1">
    <citation type="journal article" date="2010" name="J. Bacteriol.">
        <title>Genome sequence of the dioxin-mineralizing bacterium Sphingomonas wittichii RW1.</title>
        <authorList>
            <person name="Miller T.R."/>
            <person name="Delcher A.L."/>
            <person name="Salzberg S.L."/>
            <person name="Saunders E."/>
            <person name="Detter J.C."/>
            <person name="Halden R.U."/>
        </authorList>
    </citation>
    <scope>NUCLEOTIDE SEQUENCE [LARGE SCALE GENOMIC DNA]</scope>
    <source>
        <strain evidence="2">DSM 6014 / CCUG 31198 / JCM 15750 / NBRC 105917 / EY 4224 / RW1</strain>
    </source>
</reference>
<keyword evidence="1" id="KW-0614">Plasmid</keyword>
<accession>A0A9J9HHH7</accession>
<organism evidence="1 2">
    <name type="scientific">Rhizorhabdus wittichii (strain DSM 6014 / CCUG 31198 / JCM 15750 / NBRC 105917 / EY 4224 / RW1)</name>
    <name type="common">Sphingomonas wittichii</name>
    <dbReference type="NCBI Taxonomy" id="392499"/>
    <lineage>
        <taxon>Bacteria</taxon>
        <taxon>Pseudomonadati</taxon>
        <taxon>Pseudomonadota</taxon>
        <taxon>Alphaproteobacteria</taxon>
        <taxon>Sphingomonadales</taxon>
        <taxon>Sphingomonadaceae</taxon>
        <taxon>Rhizorhabdus</taxon>
    </lineage>
</organism>
<gene>
    <name evidence="1" type="ordered locus">Swit_4972</name>
</gene>
<dbReference type="KEGG" id="swi:Swit_4972"/>
<dbReference type="AlphaFoldDB" id="A0A9J9HHH7"/>
<evidence type="ECO:0000313" key="1">
    <source>
        <dbReference type="EMBL" id="ABQ71589.1"/>
    </source>
</evidence>
<name>A0A9J9HHH7_RHIWR</name>
<proteinExistence type="predicted"/>
<dbReference type="Proteomes" id="UP000001989">
    <property type="component" value="Plasmid pSWIT02"/>
</dbReference>
<protein>
    <submittedName>
        <fullName evidence="1">Uncharacterized protein</fullName>
    </submittedName>
</protein>
<keyword evidence="2" id="KW-1185">Reference proteome</keyword>
<evidence type="ECO:0000313" key="2">
    <source>
        <dbReference type="Proteomes" id="UP000001989"/>
    </source>
</evidence>
<sequence>MPISSVHSNSPFFFAPQRRTPMRVTIPAVVAQSATLGNEERCVVAARGWSTKRKMGWRAQAQPVAERRIVDQDTPRSTIASGGEVEGRAIARDHAASLLAIDQRRTPAIAGDQFVQVGAHQGAAAAALGTNLNLQPLHRADARCPAWPKGNDPGGVCHDRKDSEALARASSSSSEKSAMPFLIPSDRRIDGPFLAWRPRRGTCQRKPGAGLLHIRCDPVGCAGALCPGGPVACRKAPIGGV</sequence>
<dbReference type="EMBL" id="CP000701">
    <property type="protein sequence ID" value="ABQ71589.1"/>
    <property type="molecule type" value="Genomic_DNA"/>
</dbReference>
<geneLocation type="plasmid" evidence="1 2">
    <name>pSWIT02</name>
</geneLocation>